<organism evidence="3 4">
    <name type="scientific">Spirosoma profusum</name>
    <dbReference type="NCBI Taxonomy" id="2771354"/>
    <lineage>
        <taxon>Bacteria</taxon>
        <taxon>Pseudomonadati</taxon>
        <taxon>Bacteroidota</taxon>
        <taxon>Cytophagia</taxon>
        <taxon>Cytophagales</taxon>
        <taxon>Cytophagaceae</taxon>
        <taxon>Spirosoma</taxon>
    </lineage>
</organism>
<name>A0A926XY06_9BACT</name>
<dbReference type="RefSeq" id="WP_190888099.1">
    <property type="nucleotide sequence ID" value="NZ_JACWZY010000013.1"/>
</dbReference>
<protein>
    <recommendedName>
        <fullName evidence="2">DUF7133 domain-containing protein</fullName>
    </recommendedName>
</protein>
<dbReference type="AlphaFoldDB" id="A0A926XY06"/>
<reference evidence="3" key="1">
    <citation type="submission" date="2020-09" db="EMBL/GenBank/DDBJ databases">
        <authorList>
            <person name="Kim M.K."/>
        </authorList>
    </citation>
    <scope>NUCLEOTIDE SEQUENCE</scope>
    <source>
        <strain evidence="3">BT702</strain>
    </source>
</reference>
<dbReference type="PANTHER" id="PTHR33546:SF1">
    <property type="entry name" value="LARGE, MULTIFUNCTIONAL SECRETED PROTEIN"/>
    <property type="match status" value="1"/>
</dbReference>
<proteinExistence type="predicted"/>
<dbReference type="InterPro" id="IPR014755">
    <property type="entry name" value="Cu-Rt/internalin_Ig-like"/>
</dbReference>
<sequence>MFASLLLSTFLWSASPADTISDYYEIEDIPMPTGLVAETGGITFLPDGRLAACFHRGEVMLYNPKTKTWKLFAEGLHDPLGVLAVSNKELIVMQRPELTRLTDTDGDGVADQYTTVTDQFGMSGNYHEFAFGPVRDAKGNLYISLNTASNGASIRNEVRGQYDELGRKGRMYACVPYRGWVLQITPDGKMKPYASGFRSPNGMGFDAQGRLYVSDNQGDWLGTSKLYHVEEGKFYGHPTSLVWRSGFPDIDPLTLPVRTLDSMRTVESFAFPHEFMAHSPTQPILDNTGGRFGPFAGQLFVGEMDFPHLLRILPDEVGGQMQGACVPFLEKAGSNGVPLRIGNNRLAFAPDGSLYLGKADHGWLGDRGIQRIKYKPGKVPLDILAMKLTPTGFALTFTEALDEKTAQDLANYRFRSYYYEYHQAYGSKQIDVQTVNVTSATLSADRKTVSLKVAELKPSRIYELNLGDLRSGNGQKKILSRSVCYTLNRLNI</sequence>
<dbReference type="Proteomes" id="UP000598820">
    <property type="component" value="Unassembled WGS sequence"/>
</dbReference>
<dbReference type="SUPFAM" id="SSF50952">
    <property type="entry name" value="Soluble quinoprotein glucose dehydrogenase"/>
    <property type="match status" value="1"/>
</dbReference>
<dbReference type="Pfam" id="PF23500">
    <property type="entry name" value="DUF7133"/>
    <property type="match status" value="1"/>
</dbReference>
<dbReference type="InterPro" id="IPR011041">
    <property type="entry name" value="Quinoprot_gluc/sorb_DH_b-prop"/>
</dbReference>
<gene>
    <name evidence="3" type="ORF">IC229_16475</name>
</gene>
<comment type="caution">
    <text evidence="3">The sequence shown here is derived from an EMBL/GenBank/DDBJ whole genome shotgun (WGS) entry which is preliminary data.</text>
</comment>
<dbReference type="EMBL" id="JACWZY010000013">
    <property type="protein sequence ID" value="MBD2702250.1"/>
    <property type="molecule type" value="Genomic_DNA"/>
</dbReference>
<keyword evidence="1" id="KW-0732">Signal</keyword>
<evidence type="ECO:0000313" key="4">
    <source>
        <dbReference type="Proteomes" id="UP000598820"/>
    </source>
</evidence>
<dbReference type="Gene3D" id="2.120.10.30">
    <property type="entry name" value="TolB, C-terminal domain"/>
    <property type="match status" value="1"/>
</dbReference>
<dbReference type="Gene3D" id="2.60.40.1220">
    <property type="match status" value="1"/>
</dbReference>
<dbReference type="InterPro" id="IPR055557">
    <property type="entry name" value="DUF7133"/>
</dbReference>
<dbReference type="PANTHER" id="PTHR33546">
    <property type="entry name" value="LARGE, MULTIFUNCTIONAL SECRETED PROTEIN-RELATED"/>
    <property type="match status" value="1"/>
</dbReference>
<evidence type="ECO:0000313" key="3">
    <source>
        <dbReference type="EMBL" id="MBD2702250.1"/>
    </source>
</evidence>
<feature type="domain" description="DUF7133" evidence="2">
    <location>
        <begin position="69"/>
        <end position="220"/>
    </location>
</feature>
<keyword evidence="4" id="KW-1185">Reference proteome</keyword>
<evidence type="ECO:0000259" key="2">
    <source>
        <dbReference type="Pfam" id="PF23500"/>
    </source>
</evidence>
<evidence type="ECO:0000256" key="1">
    <source>
        <dbReference type="ARBA" id="ARBA00022729"/>
    </source>
</evidence>
<accession>A0A926XY06</accession>
<dbReference type="InterPro" id="IPR011042">
    <property type="entry name" value="6-blade_b-propeller_TolB-like"/>
</dbReference>